<dbReference type="PANTHER" id="PTHR46207">
    <property type="entry name" value="PROTEIN RCC2"/>
    <property type="match status" value="1"/>
</dbReference>
<feature type="repeat" description="RCC1" evidence="2">
    <location>
        <begin position="447"/>
        <end position="503"/>
    </location>
</feature>
<keyword evidence="1" id="KW-0677">Repeat</keyword>
<evidence type="ECO:0000259" key="4">
    <source>
        <dbReference type="Pfam" id="PF25390"/>
    </source>
</evidence>
<evidence type="ECO:0000256" key="3">
    <source>
        <dbReference type="SAM" id="MobiDB-lite"/>
    </source>
</evidence>
<dbReference type="PROSITE" id="PS50012">
    <property type="entry name" value="RCC1_3"/>
    <property type="match status" value="5"/>
</dbReference>
<dbReference type="PANTHER" id="PTHR46207:SF1">
    <property type="entry name" value="PROTEIN RCC2"/>
    <property type="match status" value="1"/>
</dbReference>
<reference evidence="5" key="1">
    <citation type="submission" date="2021-01" db="EMBL/GenBank/DDBJ databases">
        <authorList>
            <person name="Corre E."/>
            <person name="Pelletier E."/>
            <person name="Niang G."/>
            <person name="Scheremetjew M."/>
            <person name="Finn R."/>
            <person name="Kale V."/>
            <person name="Holt S."/>
            <person name="Cochrane G."/>
            <person name="Meng A."/>
            <person name="Brown T."/>
            <person name="Cohen L."/>
        </authorList>
    </citation>
    <scope>NUCLEOTIDE SEQUENCE</scope>
    <source>
        <strain evidence="5">Isolate 1302-5</strain>
    </source>
</reference>
<proteinExistence type="predicted"/>
<dbReference type="InterPro" id="IPR000408">
    <property type="entry name" value="Reg_chr_condens"/>
</dbReference>
<feature type="region of interest" description="Disordered" evidence="3">
    <location>
        <begin position="65"/>
        <end position="87"/>
    </location>
</feature>
<dbReference type="AlphaFoldDB" id="A0A7S4HXJ2"/>
<feature type="repeat" description="RCC1" evidence="2">
    <location>
        <begin position="282"/>
        <end position="347"/>
    </location>
</feature>
<organism evidence="5">
    <name type="scientific">Odontella aurita</name>
    <dbReference type="NCBI Taxonomy" id="265563"/>
    <lineage>
        <taxon>Eukaryota</taxon>
        <taxon>Sar</taxon>
        <taxon>Stramenopiles</taxon>
        <taxon>Ochrophyta</taxon>
        <taxon>Bacillariophyta</taxon>
        <taxon>Mediophyceae</taxon>
        <taxon>Biddulphiophycidae</taxon>
        <taxon>Eupodiscales</taxon>
        <taxon>Odontellaceae</taxon>
        <taxon>Odontella</taxon>
    </lineage>
</organism>
<gene>
    <name evidence="5" type="ORF">OAUR00152_LOCUS5043</name>
</gene>
<evidence type="ECO:0000256" key="1">
    <source>
        <dbReference type="ARBA" id="ARBA00022737"/>
    </source>
</evidence>
<feature type="compositionally biased region" description="Low complexity" evidence="3">
    <location>
        <begin position="1"/>
        <end position="19"/>
    </location>
</feature>
<dbReference type="InterPro" id="IPR009091">
    <property type="entry name" value="RCC1/BLIP-II"/>
</dbReference>
<feature type="repeat" description="RCC1" evidence="2">
    <location>
        <begin position="223"/>
        <end position="281"/>
    </location>
</feature>
<dbReference type="SUPFAM" id="SSF50985">
    <property type="entry name" value="RCC1/BLIP-II"/>
    <property type="match status" value="1"/>
</dbReference>
<feature type="repeat" description="RCC1" evidence="2">
    <location>
        <begin position="552"/>
        <end position="605"/>
    </location>
</feature>
<dbReference type="PROSITE" id="PS00626">
    <property type="entry name" value="RCC1_2"/>
    <property type="match status" value="1"/>
</dbReference>
<feature type="region of interest" description="Disordered" evidence="3">
    <location>
        <begin position="1"/>
        <end position="46"/>
    </location>
</feature>
<evidence type="ECO:0000313" key="5">
    <source>
        <dbReference type="EMBL" id="CAE2212402.1"/>
    </source>
</evidence>
<accession>A0A7S4HXJ2</accession>
<dbReference type="GO" id="GO:0031267">
    <property type="term" value="F:small GTPase binding"/>
    <property type="evidence" value="ECO:0007669"/>
    <property type="project" value="TreeGrafter"/>
</dbReference>
<feature type="domain" description="RCC1-like" evidence="4">
    <location>
        <begin position="210"/>
        <end position="601"/>
    </location>
</feature>
<name>A0A7S4HXJ2_9STRA</name>
<dbReference type="InterPro" id="IPR028641">
    <property type="entry name" value="RCC2"/>
</dbReference>
<dbReference type="GO" id="GO:0016020">
    <property type="term" value="C:membrane"/>
    <property type="evidence" value="ECO:0007669"/>
    <property type="project" value="TreeGrafter"/>
</dbReference>
<evidence type="ECO:0000256" key="2">
    <source>
        <dbReference type="PROSITE-ProRule" id="PRU00235"/>
    </source>
</evidence>
<dbReference type="Pfam" id="PF25390">
    <property type="entry name" value="WD40_RLD"/>
    <property type="match status" value="1"/>
</dbReference>
<feature type="repeat" description="RCC1" evidence="2">
    <location>
        <begin position="348"/>
        <end position="440"/>
    </location>
</feature>
<dbReference type="EMBL" id="HBKQ01007518">
    <property type="protein sequence ID" value="CAE2212402.1"/>
    <property type="molecule type" value="Transcribed_RNA"/>
</dbReference>
<dbReference type="Gene3D" id="2.130.10.30">
    <property type="entry name" value="Regulator of chromosome condensation 1/beta-lactamase-inhibitor protein II"/>
    <property type="match status" value="2"/>
</dbReference>
<protein>
    <recommendedName>
        <fullName evidence="4">RCC1-like domain-containing protein</fullName>
    </recommendedName>
</protein>
<dbReference type="PRINTS" id="PR00633">
    <property type="entry name" value="RCCNDNSATION"/>
</dbReference>
<sequence>MPRAAAKTSSSSAASGSSSSRRRSRASGSSSTAVIAPGGGTARDLANLGRHLGLDAEAVGAVMNARGRGTRRGDPQDSSSSGGANVKGASAWADFMSDMGGGGGGDEPASKKARTGAAAAVGGAIDENGPRSYDLPLRPRVRLADKDYDDEGGDAPAPGRLAQSGTLDTACVGRSKRTLNAANAYDLAEPTLLVPKSIFGGIKIASVATSSSSCHSIAIDVNGVPYGWGRNETHQLGSSGGVGGGASACVALPARLEGQWESTPIVGAATGKGHTVLVDAEGMAYAAGSNNVGQCGINHASEEVRAWRKCVLVGAGGKEGRKAGSSVSIEVVQVACGENFSVLLTTQGHIYTAGLSEFGQLGNGATGEYFISANKMGFANSSKFERRPLFVQGEFDAKGGFSAGGKKGKKEKMVPLEDSADIAIGSIACGRNHTVAVEARPTSGQPSRVFTWGCGGYGCLGHGVQADQYTPRLVATLRGPLFAANSPVRAAAGTQCSMALTANGHVYYWGKHRSVGEATMRPSLVDVLVNNGHVVTGLAGGAQTVFCSTKNGVTVGWGNGPHGELGYGHTGPKSSAKPKFVEKLDSCIVSDVACGYGHTLFLIRDEDEEDGKALQKVTIVEDEDVADFAAAAAASGLSDGATPKGKGRKKK</sequence>
<dbReference type="InterPro" id="IPR058923">
    <property type="entry name" value="RCC1-like_dom"/>
</dbReference>